<reference evidence="1 2" key="1">
    <citation type="submission" date="2018-06" db="EMBL/GenBank/DDBJ databases">
        <title>Extensive metabolic versatility and redundancy in microbially diverse, dynamic hydrothermal sediments.</title>
        <authorList>
            <person name="Dombrowski N."/>
            <person name="Teske A."/>
            <person name="Baker B.J."/>
        </authorList>
    </citation>
    <scope>NUCLEOTIDE SEQUENCE [LARGE SCALE GENOMIC DNA]</scope>
    <source>
        <strain evidence="1">B3_G15</strain>
    </source>
</reference>
<organism evidence="1 2">
    <name type="scientific">Aerophobetes bacterium</name>
    <dbReference type="NCBI Taxonomy" id="2030807"/>
    <lineage>
        <taxon>Bacteria</taxon>
        <taxon>Candidatus Aerophobota</taxon>
    </lineage>
</organism>
<evidence type="ECO:0000313" key="2">
    <source>
        <dbReference type="Proteomes" id="UP000280417"/>
    </source>
</evidence>
<dbReference type="AlphaFoldDB" id="A0A662DDW5"/>
<gene>
    <name evidence="1" type="ORF">DRJ04_06065</name>
</gene>
<evidence type="ECO:0000313" key="1">
    <source>
        <dbReference type="EMBL" id="RLE12503.1"/>
    </source>
</evidence>
<sequence>MQPIPYFGEKFEGKWIVEPKIDGWRLQIIRYPDGKLELWGRRLEKNPNWTDKLQNIARLAEKITIPSLKGKFEPKLREQITRTFKPSTLGDEMAYSVEIKGVKYFLIGDKVQTPEDFAKQIESRFEGKFEKAWQEAVEHCRKYDEGILKSQRYFYEMVYKPYRDQLAQQWTAFSKR</sequence>
<name>A0A662DDW5_UNCAE</name>
<accession>A0A662DDW5</accession>
<protein>
    <recommendedName>
        <fullName evidence="3">ATP-dependent DNA ligase family profile domain-containing protein</fullName>
    </recommendedName>
</protein>
<comment type="caution">
    <text evidence="1">The sequence shown here is derived from an EMBL/GenBank/DDBJ whole genome shotgun (WGS) entry which is preliminary data.</text>
</comment>
<evidence type="ECO:0008006" key="3">
    <source>
        <dbReference type="Google" id="ProtNLM"/>
    </source>
</evidence>
<dbReference type="Proteomes" id="UP000280417">
    <property type="component" value="Unassembled WGS sequence"/>
</dbReference>
<dbReference type="SUPFAM" id="SSF56091">
    <property type="entry name" value="DNA ligase/mRNA capping enzyme, catalytic domain"/>
    <property type="match status" value="1"/>
</dbReference>
<dbReference type="EMBL" id="QMQA01000159">
    <property type="protein sequence ID" value="RLE12503.1"/>
    <property type="molecule type" value="Genomic_DNA"/>
</dbReference>
<proteinExistence type="predicted"/>
<dbReference type="Gene3D" id="3.30.470.30">
    <property type="entry name" value="DNA ligase/mRNA capping enzyme"/>
    <property type="match status" value="1"/>
</dbReference>